<name>A0ABQ5RU26_9CHLO</name>
<comment type="caution">
    <text evidence="2">The sequence shown here is derived from an EMBL/GenBank/DDBJ whole genome shotgun (WGS) entry which is preliminary data.</text>
</comment>
<evidence type="ECO:0000313" key="2">
    <source>
        <dbReference type="EMBL" id="GLI61111.1"/>
    </source>
</evidence>
<feature type="signal peptide" evidence="1">
    <location>
        <begin position="1"/>
        <end position="17"/>
    </location>
</feature>
<evidence type="ECO:0000256" key="1">
    <source>
        <dbReference type="SAM" id="SignalP"/>
    </source>
</evidence>
<proteinExistence type="predicted"/>
<keyword evidence="3" id="KW-1185">Reference proteome</keyword>
<sequence length="838" mass="91678">MLLLLLLTAACTKTTSGRSLSRTLDQHQEEQRQWQRQVLSLNTFPNSTPASCEDVYLVTPKARESQSCSLGATKQFMGPLNSWHDLRSLLQARSFRREIILTHESQMDATVQWIWRMQCMGYSHTVVVARGEHFCGQLSKVLGEELGCVWFSRSISYSAVQAAQTSSSQLQPLLAPNEVTLFLEDPALARLQLAAMMLRLGGYNVLALDNDVLLQDDFYWWTRQPDYANYQLLVQRDVTGGLNTGVMYARGASPSGPTAWALAEGLMRNIRWMEQPQLPGTFNSTFTTCREQAVVADSIYSALVGRPIFLHCLDTRQLDRTWNAREDGRKRFVDANTQLIEPVLIRRSFSMSRPGPSCHSPLVGSEGLWALEGQMRLPHFRGQWPEALGGRALGESGGAVLKAFQQMMREAGPPLWPDPEDPSTESAAAAVPTERFTQMSRHMACDWSSCGSQGMFLMLRRQDGNRAGKAPGLGGGLPEQREPCVVIGHLGMTPDRALGKRLQLMTNGHYNMALMAAVHGPGGPYFATNSHLTGLAHFSSAIRAGMLGLHTKRGQMIPAPRVIALQPAALSPGPDPTAAAAFRGGGSNVSPLVLVSKDHMISVMEALSSVAVAAGRTLGLPRLSCDYAWMHHEGPAAASASAASASTTVGTFQPFNGSHHIPWTYLAGQAFAPYGPSLEALSCEWLAFAHHGCLHGPVHIERGGHVHMNPHPAARMLLSYEMDHLLRQLPPKETMPRAESDVGAATVTAGIHGGSISNLLVVPPDSLAGPDGVFNVTLAQITEQLSRIAPNNTIVWMERPMRVVDLQGHMSVAHRQWVTHCCGLSWPQSHNHICFWEY</sequence>
<feature type="chain" id="PRO_5047165144" description="Nucleotide-diphospho-sugar transferase domain-containing protein" evidence="1">
    <location>
        <begin position="18"/>
        <end position="838"/>
    </location>
</feature>
<dbReference type="Proteomes" id="UP001165090">
    <property type="component" value="Unassembled WGS sequence"/>
</dbReference>
<dbReference type="EMBL" id="BSDZ01000009">
    <property type="protein sequence ID" value="GLI61111.1"/>
    <property type="molecule type" value="Genomic_DNA"/>
</dbReference>
<organism evidence="2 3">
    <name type="scientific">Volvox africanus</name>
    <dbReference type="NCBI Taxonomy" id="51714"/>
    <lineage>
        <taxon>Eukaryota</taxon>
        <taxon>Viridiplantae</taxon>
        <taxon>Chlorophyta</taxon>
        <taxon>core chlorophytes</taxon>
        <taxon>Chlorophyceae</taxon>
        <taxon>CS clade</taxon>
        <taxon>Chlamydomonadales</taxon>
        <taxon>Volvocaceae</taxon>
        <taxon>Volvox</taxon>
    </lineage>
</organism>
<evidence type="ECO:0000313" key="3">
    <source>
        <dbReference type="Proteomes" id="UP001165090"/>
    </source>
</evidence>
<gene>
    <name evidence="2" type="ORF">VaNZ11_003362</name>
</gene>
<accession>A0ABQ5RU26</accession>
<reference evidence="2 3" key="1">
    <citation type="journal article" date="2023" name="IScience">
        <title>Expanded male sex-determining region conserved during the evolution of homothallism in the green alga Volvox.</title>
        <authorList>
            <person name="Yamamoto K."/>
            <person name="Matsuzaki R."/>
            <person name="Mahakham W."/>
            <person name="Heman W."/>
            <person name="Sekimoto H."/>
            <person name="Kawachi M."/>
            <person name="Minakuchi Y."/>
            <person name="Toyoda A."/>
            <person name="Nozaki H."/>
        </authorList>
    </citation>
    <scope>NUCLEOTIDE SEQUENCE [LARGE SCALE GENOMIC DNA]</scope>
    <source>
        <strain evidence="2 3">NIES-4468</strain>
    </source>
</reference>
<protein>
    <recommendedName>
        <fullName evidence="4">Nucleotide-diphospho-sugar transferase domain-containing protein</fullName>
    </recommendedName>
</protein>
<keyword evidence="1" id="KW-0732">Signal</keyword>
<evidence type="ECO:0008006" key="4">
    <source>
        <dbReference type="Google" id="ProtNLM"/>
    </source>
</evidence>